<sequence>MKLFSIKIFTISITLLSIVSCNEGNNKNINQIISVKLEQTPLLSSFVDRVEYIKLPNEIRYGFIDRVLVTKDYFILADYEIAMKVYVLNKDFEMVSIIDRYGEGPGEYLWLEGVNYNEQRETIEVLTNKDLIRYSTDGEFVASIRLPLIFGNLVSISENEYLVYSRDVRKGMVNSDFSNSVFILKWNSENGQIKPVISDHKKNVIGSTKDRHNMFRYKTDVYATHVYMDTVFKIDEHEGIHKIYVDLEGQNLPMELIYGVQPSSVLNREEIQEKYAVHYPGLMVNDNFFIDMFAKYNRINFFIQDKRTSNIISGRKILNDLDNGLNYLNPWFLDQEDNLYTIHQYEHLKEFVEDRMESETELSNFVKKLDPQTGFVVGKYHLKQF</sequence>
<reference evidence="1 2" key="1">
    <citation type="submission" date="2020-09" db="EMBL/GenBank/DDBJ databases">
        <title>Echinicola sp. CAU 1574 isolated from sand of Sido Beach.</title>
        <authorList>
            <person name="Kim W."/>
        </authorList>
    </citation>
    <scope>NUCLEOTIDE SEQUENCE [LARGE SCALE GENOMIC DNA]</scope>
    <source>
        <strain evidence="1 2">CAU 1574</strain>
    </source>
</reference>
<gene>
    <name evidence="1" type="ORF">IFO69_01740</name>
</gene>
<proteinExistence type="predicted"/>
<dbReference type="Pfam" id="PF17170">
    <property type="entry name" value="DUF5128"/>
    <property type="match status" value="1"/>
</dbReference>
<comment type="caution">
    <text evidence="1">The sequence shown here is derived from an EMBL/GenBank/DDBJ whole genome shotgun (WGS) entry which is preliminary data.</text>
</comment>
<dbReference type="EMBL" id="JACYTQ010000001">
    <property type="protein sequence ID" value="MBD8487458.1"/>
    <property type="molecule type" value="Genomic_DNA"/>
</dbReference>
<name>A0ABR9AHY6_9BACT</name>
<accession>A0ABR9AHY6</accession>
<organism evidence="1 2">
    <name type="scientific">Echinicola arenosa</name>
    <dbReference type="NCBI Taxonomy" id="2774144"/>
    <lineage>
        <taxon>Bacteria</taxon>
        <taxon>Pseudomonadati</taxon>
        <taxon>Bacteroidota</taxon>
        <taxon>Cytophagia</taxon>
        <taxon>Cytophagales</taxon>
        <taxon>Cyclobacteriaceae</taxon>
        <taxon>Echinicola</taxon>
    </lineage>
</organism>
<evidence type="ECO:0000313" key="2">
    <source>
        <dbReference type="Proteomes" id="UP000647133"/>
    </source>
</evidence>
<dbReference type="PROSITE" id="PS51257">
    <property type="entry name" value="PROKAR_LIPOPROTEIN"/>
    <property type="match status" value="1"/>
</dbReference>
<protein>
    <submittedName>
        <fullName evidence="1">6-bladed beta-propeller</fullName>
    </submittedName>
</protein>
<keyword evidence="2" id="KW-1185">Reference proteome</keyword>
<dbReference type="Proteomes" id="UP000647133">
    <property type="component" value="Unassembled WGS sequence"/>
</dbReference>
<evidence type="ECO:0000313" key="1">
    <source>
        <dbReference type="EMBL" id="MBD8487458.1"/>
    </source>
</evidence>
<dbReference type="RefSeq" id="WP_192007383.1">
    <property type="nucleotide sequence ID" value="NZ_JACYTQ010000001.1"/>
</dbReference>